<dbReference type="PANTHER" id="PTHR22916">
    <property type="entry name" value="GLYCOSYLTRANSFERASE"/>
    <property type="match status" value="1"/>
</dbReference>
<dbReference type="Pfam" id="PF00535">
    <property type="entry name" value="Glycos_transf_2"/>
    <property type="match status" value="1"/>
</dbReference>
<dbReference type="PANTHER" id="PTHR22916:SF3">
    <property type="entry name" value="UDP-GLCNAC:BETAGAL BETA-1,3-N-ACETYLGLUCOSAMINYLTRANSFERASE-LIKE PROTEIN 1"/>
    <property type="match status" value="1"/>
</dbReference>
<evidence type="ECO:0000259" key="1">
    <source>
        <dbReference type="Pfam" id="PF00535"/>
    </source>
</evidence>
<reference evidence="2" key="1">
    <citation type="submission" date="2019-10" db="EMBL/GenBank/DDBJ databases">
        <title>Lactobacillus agilis SY111 Whole Genome Sequencing Project.</title>
        <authorList>
            <person name="Suzuki S."/>
            <person name="Endo A."/>
            <person name="Maeno S."/>
            <person name="Shiwa Y."/>
            <person name="Matsutani M."/>
            <person name="Kajikawa A."/>
        </authorList>
    </citation>
    <scope>NUCLEOTIDE SEQUENCE</scope>
    <source>
        <strain evidence="2">SY111</strain>
    </source>
</reference>
<proteinExistence type="predicted"/>
<gene>
    <name evidence="2" type="ORF">SY111_09870</name>
</gene>
<comment type="caution">
    <text evidence="2">The sequence shown here is derived from an EMBL/GenBank/DDBJ whole genome shotgun (WGS) entry which is preliminary data.</text>
</comment>
<feature type="domain" description="Glycosyltransferase 2-like" evidence="1">
    <location>
        <begin position="4"/>
        <end position="168"/>
    </location>
</feature>
<organism evidence="2">
    <name type="scientific">Ligilactobacillus agilis</name>
    <dbReference type="NCBI Taxonomy" id="1601"/>
    <lineage>
        <taxon>Bacteria</taxon>
        <taxon>Bacillati</taxon>
        <taxon>Bacillota</taxon>
        <taxon>Bacilli</taxon>
        <taxon>Lactobacillales</taxon>
        <taxon>Lactobacillaceae</taxon>
        <taxon>Ligilactobacillus</taxon>
    </lineage>
</organism>
<sequence>MKISIIVPVYNVEGYLPACLESILAQTFSDFEVILINDGSTDRSAKICREFAQKDERIRLVTQENKGQALARNRGLDYAQGEYITFVDADDRVASHYLAALYEAALAQDAEVVVGEYYRYEEEGNQLFYHIFEKDKRVEVFENNDFLSKFSQVLFTPVWGKLFKADLFKYVRFPDLSAHEDNFVIQKLYLLANRVAYVVDNLYCYQTRLGSVMHTEKSLQKIKDYVTALEEQYFDLMLAQQDLTAVNEMYQVALTSYKNFLAERELTDMGIYLKICQRLEMIAKYGR</sequence>
<keyword evidence="2" id="KW-0808">Transferase</keyword>
<dbReference type="Gene3D" id="3.90.550.10">
    <property type="entry name" value="Spore Coat Polysaccharide Biosynthesis Protein SpsA, Chain A"/>
    <property type="match status" value="1"/>
</dbReference>
<dbReference type="EMBL" id="BLAN01000062">
    <property type="protein sequence ID" value="GET08363.1"/>
    <property type="molecule type" value="Genomic_DNA"/>
</dbReference>
<evidence type="ECO:0000313" key="2">
    <source>
        <dbReference type="EMBL" id="GET08363.1"/>
    </source>
</evidence>
<dbReference type="RefSeq" id="WP_172585937.1">
    <property type="nucleotide sequence ID" value="NZ_BLAN01000062.1"/>
</dbReference>
<dbReference type="InterPro" id="IPR001173">
    <property type="entry name" value="Glyco_trans_2-like"/>
</dbReference>
<name>A0A6F9XSW2_9LACO</name>
<dbReference type="GO" id="GO:0016758">
    <property type="term" value="F:hexosyltransferase activity"/>
    <property type="evidence" value="ECO:0007669"/>
    <property type="project" value="UniProtKB-ARBA"/>
</dbReference>
<dbReference type="SUPFAM" id="SSF53448">
    <property type="entry name" value="Nucleotide-diphospho-sugar transferases"/>
    <property type="match status" value="1"/>
</dbReference>
<dbReference type="AlphaFoldDB" id="A0A6F9XSW2"/>
<dbReference type="InterPro" id="IPR029044">
    <property type="entry name" value="Nucleotide-diphossugar_trans"/>
</dbReference>
<dbReference type="Proteomes" id="UP000494178">
    <property type="component" value="Unassembled WGS sequence"/>
</dbReference>
<accession>A0A6F9XSW2</accession>
<dbReference type="CDD" id="cd00761">
    <property type="entry name" value="Glyco_tranf_GTA_type"/>
    <property type="match status" value="1"/>
</dbReference>
<protein>
    <submittedName>
        <fullName evidence="2">Glycosyl transferase</fullName>
    </submittedName>
</protein>